<dbReference type="Proteomes" id="UP000278981">
    <property type="component" value="Unassembled WGS sequence"/>
</dbReference>
<name>A0A3N9XV48_9ACTN</name>
<dbReference type="InterPro" id="IPR002347">
    <property type="entry name" value="SDR_fam"/>
</dbReference>
<dbReference type="Pfam" id="PF00106">
    <property type="entry name" value="adh_short"/>
    <property type="match status" value="1"/>
</dbReference>
<evidence type="ECO:0000256" key="2">
    <source>
        <dbReference type="RuleBase" id="RU000363"/>
    </source>
</evidence>
<dbReference type="OrthoDB" id="3210335at2"/>
<accession>A0A3N9XV48</accession>
<evidence type="ECO:0000256" key="1">
    <source>
        <dbReference type="ARBA" id="ARBA00006484"/>
    </source>
</evidence>
<dbReference type="PANTHER" id="PTHR42879">
    <property type="entry name" value="3-OXOACYL-(ACYL-CARRIER-PROTEIN) REDUCTASE"/>
    <property type="match status" value="1"/>
</dbReference>
<dbReference type="Gene3D" id="3.40.50.720">
    <property type="entry name" value="NAD(P)-binding Rossmann-like Domain"/>
    <property type="match status" value="1"/>
</dbReference>
<organism evidence="3 4">
    <name type="scientific">Micromonospora ureilytica</name>
    <dbReference type="NCBI Taxonomy" id="709868"/>
    <lineage>
        <taxon>Bacteria</taxon>
        <taxon>Bacillati</taxon>
        <taxon>Actinomycetota</taxon>
        <taxon>Actinomycetes</taxon>
        <taxon>Micromonosporales</taxon>
        <taxon>Micromonosporaceae</taxon>
        <taxon>Micromonospora</taxon>
    </lineage>
</organism>
<sequence length="257" mass="26884">MDLQLAGKRALVTGASSGLGAEIAAVLAAEGVAVVVHGRDQTRTEQTAQKVGGQAVIGDLTTDGGAEAVATQAGEVDILVNNAGSYDPESGWSDLDADAWADMYNLNVLSSVRLIRHLVPAMRAKGWGRVIQIGSVTGETPSAGQPHYAASNAARLNLARSLSRDLKHTGVTSNAIAAGAILVPATRKHLMELGRENGWGETWEEVERNAAPIRAGTDVGRIGNPRDYADLVAYLASPVSGYLTGATLRMDGGRYDR</sequence>
<reference evidence="3 4" key="1">
    <citation type="submission" date="2018-04" db="EMBL/GenBank/DDBJ databases">
        <title>Micromonosporas from Atacama Desert.</title>
        <authorList>
            <person name="Carro L."/>
            <person name="Klenk H.-P."/>
            <person name="Goodfellow M."/>
        </authorList>
    </citation>
    <scope>NUCLEOTIDE SEQUENCE [LARGE SCALE GENOMIC DNA]</scope>
    <source>
        <strain evidence="3 4">LB19</strain>
    </source>
</reference>
<dbReference type="AlphaFoldDB" id="A0A3N9XV48"/>
<dbReference type="SUPFAM" id="SSF51735">
    <property type="entry name" value="NAD(P)-binding Rossmann-fold domains"/>
    <property type="match status" value="1"/>
</dbReference>
<dbReference type="InterPro" id="IPR050259">
    <property type="entry name" value="SDR"/>
</dbReference>
<dbReference type="PANTHER" id="PTHR42879:SF6">
    <property type="entry name" value="NADPH-DEPENDENT REDUCTASE BACG"/>
    <property type="match status" value="1"/>
</dbReference>
<dbReference type="RefSeq" id="WP_124822940.1">
    <property type="nucleotide sequence ID" value="NZ_QDGB01000389.1"/>
</dbReference>
<evidence type="ECO:0000313" key="3">
    <source>
        <dbReference type="EMBL" id="RQX10737.1"/>
    </source>
</evidence>
<dbReference type="PRINTS" id="PR00080">
    <property type="entry name" value="SDRFAMILY"/>
</dbReference>
<dbReference type="EMBL" id="QDGB01000389">
    <property type="protein sequence ID" value="RQX10737.1"/>
    <property type="molecule type" value="Genomic_DNA"/>
</dbReference>
<gene>
    <name evidence="3" type="ORF">DDE19_31860</name>
</gene>
<dbReference type="InterPro" id="IPR036291">
    <property type="entry name" value="NAD(P)-bd_dom_sf"/>
</dbReference>
<proteinExistence type="inferred from homology"/>
<comment type="caution">
    <text evidence="3">The sequence shown here is derived from an EMBL/GenBank/DDBJ whole genome shotgun (WGS) entry which is preliminary data.</text>
</comment>
<dbReference type="PRINTS" id="PR00081">
    <property type="entry name" value="GDHRDH"/>
</dbReference>
<protein>
    <submittedName>
        <fullName evidence="3">Short-chain dehydrogenase</fullName>
    </submittedName>
</protein>
<comment type="similarity">
    <text evidence="1 2">Belongs to the short-chain dehydrogenases/reductases (SDR) family.</text>
</comment>
<evidence type="ECO:0000313" key="4">
    <source>
        <dbReference type="Proteomes" id="UP000278981"/>
    </source>
</evidence>